<dbReference type="SUPFAM" id="SSF144091">
    <property type="entry name" value="Rhomboid-like"/>
    <property type="match status" value="1"/>
</dbReference>
<evidence type="ECO:0000256" key="1">
    <source>
        <dbReference type="ARBA" id="ARBA00004141"/>
    </source>
</evidence>
<evidence type="ECO:0000313" key="6">
    <source>
        <dbReference type="Proteomes" id="UP000053989"/>
    </source>
</evidence>
<proteinExistence type="predicted"/>
<gene>
    <name evidence="5" type="ORF">SCLCIDRAFT_79978</name>
</gene>
<keyword evidence="2" id="KW-0812">Transmembrane</keyword>
<keyword evidence="3" id="KW-1133">Transmembrane helix</keyword>
<sequence>RIKSAHAHIYDSTLGVMSTAVESLLKDQSLVPTSNTFSTSLSHLGFNLFCMLVVDLMHEFELGVWKALLTHLICILSATEVGDI</sequence>
<dbReference type="GO" id="GO:0016020">
    <property type="term" value="C:membrane"/>
    <property type="evidence" value="ECO:0007669"/>
    <property type="project" value="UniProtKB-SubCell"/>
</dbReference>
<reference evidence="6" key="2">
    <citation type="submission" date="2015-01" db="EMBL/GenBank/DDBJ databases">
        <title>Evolutionary Origins and Diversification of the Mycorrhizal Mutualists.</title>
        <authorList>
            <consortium name="DOE Joint Genome Institute"/>
            <consortium name="Mycorrhizal Genomics Consortium"/>
            <person name="Kohler A."/>
            <person name="Kuo A."/>
            <person name="Nagy L.G."/>
            <person name="Floudas D."/>
            <person name="Copeland A."/>
            <person name="Barry K.W."/>
            <person name="Cichocki N."/>
            <person name="Veneault-Fourrey C."/>
            <person name="LaButti K."/>
            <person name="Lindquist E.A."/>
            <person name="Lipzen A."/>
            <person name="Lundell T."/>
            <person name="Morin E."/>
            <person name="Murat C."/>
            <person name="Riley R."/>
            <person name="Ohm R."/>
            <person name="Sun H."/>
            <person name="Tunlid A."/>
            <person name="Henrissat B."/>
            <person name="Grigoriev I.V."/>
            <person name="Hibbett D.S."/>
            <person name="Martin F."/>
        </authorList>
    </citation>
    <scope>NUCLEOTIDE SEQUENCE [LARGE SCALE GENOMIC DNA]</scope>
    <source>
        <strain evidence="6">Foug A</strain>
    </source>
</reference>
<evidence type="ECO:0000256" key="4">
    <source>
        <dbReference type="ARBA" id="ARBA00023136"/>
    </source>
</evidence>
<comment type="subcellular location">
    <subcellularLocation>
        <location evidence="1">Membrane</location>
        <topology evidence="1">Multi-pass membrane protein</topology>
    </subcellularLocation>
</comment>
<evidence type="ECO:0000313" key="5">
    <source>
        <dbReference type="EMBL" id="KIM53599.1"/>
    </source>
</evidence>
<dbReference type="HOGENOM" id="CLU_190136_0_0_1"/>
<evidence type="ECO:0000256" key="2">
    <source>
        <dbReference type="ARBA" id="ARBA00022692"/>
    </source>
</evidence>
<organism evidence="5 6">
    <name type="scientific">Scleroderma citrinum Foug A</name>
    <dbReference type="NCBI Taxonomy" id="1036808"/>
    <lineage>
        <taxon>Eukaryota</taxon>
        <taxon>Fungi</taxon>
        <taxon>Dikarya</taxon>
        <taxon>Basidiomycota</taxon>
        <taxon>Agaricomycotina</taxon>
        <taxon>Agaricomycetes</taxon>
        <taxon>Agaricomycetidae</taxon>
        <taxon>Boletales</taxon>
        <taxon>Sclerodermatineae</taxon>
        <taxon>Sclerodermataceae</taxon>
        <taxon>Scleroderma</taxon>
    </lineage>
</organism>
<accession>A0A0C3DB50</accession>
<evidence type="ECO:0000256" key="3">
    <source>
        <dbReference type="ARBA" id="ARBA00022989"/>
    </source>
</evidence>
<dbReference type="STRING" id="1036808.A0A0C3DB50"/>
<dbReference type="AlphaFoldDB" id="A0A0C3DB50"/>
<dbReference type="EMBL" id="KN822176">
    <property type="protein sequence ID" value="KIM53599.1"/>
    <property type="molecule type" value="Genomic_DNA"/>
</dbReference>
<dbReference type="Proteomes" id="UP000053989">
    <property type="component" value="Unassembled WGS sequence"/>
</dbReference>
<keyword evidence="6" id="KW-1185">Reference proteome</keyword>
<dbReference type="InParanoid" id="A0A0C3DB50"/>
<feature type="non-terminal residue" evidence="5">
    <location>
        <position position="84"/>
    </location>
</feature>
<reference evidence="5 6" key="1">
    <citation type="submission" date="2014-04" db="EMBL/GenBank/DDBJ databases">
        <authorList>
            <consortium name="DOE Joint Genome Institute"/>
            <person name="Kuo A."/>
            <person name="Kohler A."/>
            <person name="Nagy L.G."/>
            <person name="Floudas D."/>
            <person name="Copeland A."/>
            <person name="Barry K.W."/>
            <person name="Cichocki N."/>
            <person name="Veneault-Fourrey C."/>
            <person name="LaButti K."/>
            <person name="Lindquist E.A."/>
            <person name="Lipzen A."/>
            <person name="Lundell T."/>
            <person name="Morin E."/>
            <person name="Murat C."/>
            <person name="Sun H."/>
            <person name="Tunlid A."/>
            <person name="Henrissat B."/>
            <person name="Grigoriev I.V."/>
            <person name="Hibbett D.S."/>
            <person name="Martin F."/>
            <person name="Nordberg H.P."/>
            <person name="Cantor M.N."/>
            <person name="Hua S.X."/>
        </authorList>
    </citation>
    <scope>NUCLEOTIDE SEQUENCE [LARGE SCALE GENOMIC DNA]</scope>
    <source>
        <strain evidence="5 6">Foug A</strain>
    </source>
</reference>
<keyword evidence="4" id="KW-0472">Membrane</keyword>
<dbReference type="InterPro" id="IPR035952">
    <property type="entry name" value="Rhomboid-like_sf"/>
</dbReference>
<feature type="non-terminal residue" evidence="5">
    <location>
        <position position="1"/>
    </location>
</feature>
<protein>
    <submittedName>
        <fullName evidence="5">Uncharacterized protein</fullName>
    </submittedName>
</protein>
<name>A0A0C3DB50_9AGAM</name>
<dbReference type="OrthoDB" id="3269417at2759"/>